<accession>A0A8T0WQ63</accession>
<evidence type="ECO:0000256" key="1">
    <source>
        <dbReference type="SAM" id="MobiDB-lite"/>
    </source>
</evidence>
<gene>
    <name evidence="3" type="ORF">PVAP13_1NG036800</name>
</gene>
<dbReference type="EMBL" id="CM029038">
    <property type="protein sequence ID" value="KAG2648317.1"/>
    <property type="molecule type" value="Genomic_DNA"/>
</dbReference>
<sequence length="269" mass="30237">MLCQISNSEGPQEGKGRQGRTSSADSDMDIAGLPSDILVEVTASVATRSATPLNDIVNLRRSCKVFRDATAARKVGQCMAVHREWRLHWWDKARFLSVLRRCAASGNPEASYILGLEELCNRRRKARGLRRLLHAMEHGHTAAAYMIGMITLHDSLHDSLRSPGGAEQALERLDCFSSGHASAGPSRTRRRMASVRREAVSVMRRLTMRRWRMTEPPTPCSNPWCGKVETKTAEAWDGEGDDERWFCSRTLCRGRNKVEEGKKNSKRKC</sequence>
<organism evidence="3 4">
    <name type="scientific">Panicum virgatum</name>
    <name type="common">Blackwell switchgrass</name>
    <dbReference type="NCBI Taxonomy" id="38727"/>
    <lineage>
        <taxon>Eukaryota</taxon>
        <taxon>Viridiplantae</taxon>
        <taxon>Streptophyta</taxon>
        <taxon>Embryophyta</taxon>
        <taxon>Tracheophyta</taxon>
        <taxon>Spermatophyta</taxon>
        <taxon>Magnoliopsida</taxon>
        <taxon>Liliopsida</taxon>
        <taxon>Poales</taxon>
        <taxon>Poaceae</taxon>
        <taxon>PACMAD clade</taxon>
        <taxon>Panicoideae</taxon>
        <taxon>Panicodae</taxon>
        <taxon>Paniceae</taxon>
        <taxon>Panicinae</taxon>
        <taxon>Panicum</taxon>
        <taxon>Panicum sect. Hiantes</taxon>
    </lineage>
</organism>
<dbReference type="Proteomes" id="UP000823388">
    <property type="component" value="Chromosome 1N"/>
</dbReference>
<name>A0A8T0WQ63_PANVG</name>
<keyword evidence="4" id="KW-1185">Reference proteome</keyword>
<dbReference type="PANTHER" id="PTHR33784:SF9">
    <property type="entry name" value="F-BOX PROTEIN"/>
    <property type="match status" value="1"/>
</dbReference>
<reference evidence="3" key="1">
    <citation type="submission" date="2020-05" db="EMBL/GenBank/DDBJ databases">
        <title>WGS assembly of Panicum virgatum.</title>
        <authorList>
            <person name="Lovell J.T."/>
            <person name="Jenkins J."/>
            <person name="Shu S."/>
            <person name="Juenger T.E."/>
            <person name="Schmutz J."/>
        </authorList>
    </citation>
    <scope>NUCLEOTIDE SEQUENCE</scope>
    <source>
        <strain evidence="3">AP13</strain>
    </source>
</reference>
<dbReference type="InterPro" id="IPR040338">
    <property type="entry name" value="At1g67623-like"/>
</dbReference>
<feature type="domain" description="At2g35280-like TPR" evidence="2">
    <location>
        <begin position="87"/>
        <end position="157"/>
    </location>
</feature>
<dbReference type="InterPro" id="IPR057136">
    <property type="entry name" value="At2g35280_TPR_dom"/>
</dbReference>
<evidence type="ECO:0000259" key="2">
    <source>
        <dbReference type="Pfam" id="PF23310"/>
    </source>
</evidence>
<dbReference type="AlphaFoldDB" id="A0A8T0WQ63"/>
<dbReference type="PANTHER" id="PTHR33784">
    <property type="entry name" value="OS05G0482100 PROTEIN"/>
    <property type="match status" value="1"/>
</dbReference>
<feature type="compositionally biased region" description="Polar residues" evidence="1">
    <location>
        <begin position="1"/>
        <end position="10"/>
    </location>
</feature>
<protein>
    <recommendedName>
        <fullName evidence="2">At2g35280-like TPR domain-containing protein</fullName>
    </recommendedName>
</protein>
<dbReference type="Pfam" id="PF23310">
    <property type="entry name" value="TPR_27"/>
    <property type="match status" value="1"/>
</dbReference>
<evidence type="ECO:0000313" key="4">
    <source>
        <dbReference type="Proteomes" id="UP000823388"/>
    </source>
</evidence>
<comment type="caution">
    <text evidence="3">The sequence shown here is derived from an EMBL/GenBank/DDBJ whole genome shotgun (WGS) entry which is preliminary data.</text>
</comment>
<proteinExistence type="predicted"/>
<feature type="region of interest" description="Disordered" evidence="1">
    <location>
        <begin position="1"/>
        <end position="27"/>
    </location>
</feature>
<evidence type="ECO:0000313" key="3">
    <source>
        <dbReference type="EMBL" id="KAG2648317.1"/>
    </source>
</evidence>